<evidence type="ECO:0000256" key="10">
    <source>
        <dbReference type="SAM" id="MobiDB-lite"/>
    </source>
</evidence>
<dbReference type="PANTHER" id="PTHR15459:SF3">
    <property type="entry name" value="POLYAMINE-MODULATED FACTOR 1"/>
    <property type="match status" value="1"/>
</dbReference>
<keyword evidence="9" id="KW-0137">Centromere</keyword>
<dbReference type="Proteomes" id="UP001197093">
    <property type="component" value="Unassembled WGS sequence"/>
</dbReference>
<evidence type="ECO:0000256" key="3">
    <source>
        <dbReference type="ARBA" id="ARBA00022454"/>
    </source>
</evidence>
<keyword evidence="6" id="KW-0995">Kinetochore</keyword>
<keyword evidence="12" id="KW-1185">Reference proteome</keyword>
<keyword evidence="7" id="KW-0539">Nucleus</keyword>
<proteinExistence type="predicted"/>
<protein>
    <recommendedName>
        <fullName evidence="13">Nnf1</fullName>
    </recommendedName>
</protein>
<evidence type="ECO:0000256" key="2">
    <source>
        <dbReference type="ARBA" id="ARBA00004629"/>
    </source>
</evidence>
<organism evidence="11 12">
    <name type="scientific">Staphylotrichum longicolle</name>
    <dbReference type="NCBI Taxonomy" id="669026"/>
    <lineage>
        <taxon>Eukaryota</taxon>
        <taxon>Fungi</taxon>
        <taxon>Dikarya</taxon>
        <taxon>Ascomycota</taxon>
        <taxon>Pezizomycotina</taxon>
        <taxon>Sordariomycetes</taxon>
        <taxon>Sordariomycetidae</taxon>
        <taxon>Sordariales</taxon>
        <taxon>Chaetomiaceae</taxon>
        <taxon>Staphylotrichum</taxon>
    </lineage>
</organism>
<evidence type="ECO:0000256" key="5">
    <source>
        <dbReference type="ARBA" id="ARBA00022776"/>
    </source>
</evidence>
<reference evidence="11" key="1">
    <citation type="submission" date="2023-02" db="EMBL/GenBank/DDBJ databases">
        <authorList>
            <person name="Palmer J.M."/>
        </authorList>
    </citation>
    <scope>NUCLEOTIDE SEQUENCE</scope>
    <source>
        <strain evidence="11">FW57</strain>
    </source>
</reference>
<evidence type="ECO:0008006" key="13">
    <source>
        <dbReference type="Google" id="ProtNLM"/>
    </source>
</evidence>
<feature type="compositionally biased region" description="Basic residues" evidence="10">
    <location>
        <begin position="1"/>
        <end position="15"/>
    </location>
</feature>
<dbReference type="PANTHER" id="PTHR15459">
    <property type="entry name" value="POLYAMINE-MODULATED FACTOR 1"/>
    <property type="match status" value="1"/>
</dbReference>
<dbReference type="AlphaFoldDB" id="A0AAD4I185"/>
<keyword evidence="4" id="KW-0132">Cell division</keyword>
<gene>
    <name evidence="11" type="ORF">NEMBOFW57_000825</name>
</gene>
<dbReference type="InterPro" id="IPR007128">
    <property type="entry name" value="PMF1/Nnf1"/>
</dbReference>
<dbReference type="GO" id="GO:0051301">
    <property type="term" value="P:cell division"/>
    <property type="evidence" value="ECO:0007669"/>
    <property type="project" value="UniProtKB-KW"/>
</dbReference>
<evidence type="ECO:0000256" key="1">
    <source>
        <dbReference type="ARBA" id="ARBA00004123"/>
    </source>
</evidence>
<evidence type="ECO:0000256" key="8">
    <source>
        <dbReference type="ARBA" id="ARBA00023306"/>
    </source>
</evidence>
<feature type="compositionally biased region" description="Low complexity" evidence="10">
    <location>
        <begin position="16"/>
        <end position="40"/>
    </location>
</feature>
<evidence type="ECO:0000256" key="7">
    <source>
        <dbReference type="ARBA" id="ARBA00023242"/>
    </source>
</evidence>
<name>A0AAD4I185_9PEZI</name>
<keyword evidence="5" id="KW-0498">Mitosis</keyword>
<accession>A0AAD4I185</accession>
<comment type="caution">
    <text evidence="11">The sequence shown here is derived from an EMBL/GenBank/DDBJ whole genome shotgun (WGS) entry which is preliminary data.</text>
</comment>
<comment type="subcellular location">
    <subcellularLocation>
        <location evidence="2">Chromosome</location>
        <location evidence="2">Centromere</location>
        <location evidence="2">Kinetochore</location>
    </subcellularLocation>
    <subcellularLocation>
        <location evidence="1">Nucleus</location>
    </subcellularLocation>
</comment>
<evidence type="ECO:0000313" key="12">
    <source>
        <dbReference type="Proteomes" id="UP001197093"/>
    </source>
</evidence>
<evidence type="ECO:0000256" key="4">
    <source>
        <dbReference type="ARBA" id="ARBA00022618"/>
    </source>
</evidence>
<evidence type="ECO:0000256" key="9">
    <source>
        <dbReference type="ARBA" id="ARBA00023328"/>
    </source>
</evidence>
<dbReference type="GO" id="GO:0007059">
    <property type="term" value="P:chromosome segregation"/>
    <property type="evidence" value="ECO:0007669"/>
    <property type="project" value="TreeGrafter"/>
</dbReference>
<dbReference type="Pfam" id="PF03980">
    <property type="entry name" value="Nnf1"/>
    <property type="match status" value="1"/>
</dbReference>
<sequence length="220" mass="24028">MAPAQPRKHHNHRTPKTPTQRPTRTTRTAPDPGPPRGAAAGALAAAANHSLDKISMDNFAACFPTVAVRAPGTLEFVQRKMVERLGDLWHKEFERIMADRQVVARLNELEGLIEDAARRKMAAPDPTSPPTAPHTLPAPTVLHAHLAPHLAAQQSQLSAKLADSQAANARLWEEIQAQRAEMEALLGGVEKALRDVDGANALLGRSRRSLPPRRGRPRRM</sequence>
<feature type="region of interest" description="Disordered" evidence="10">
    <location>
        <begin position="1"/>
        <end position="40"/>
    </location>
</feature>
<dbReference type="EMBL" id="JAHCVI010000001">
    <property type="protein sequence ID" value="KAG7290821.1"/>
    <property type="molecule type" value="Genomic_DNA"/>
</dbReference>
<dbReference type="GO" id="GO:0000444">
    <property type="term" value="C:MIS12/MIND type complex"/>
    <property type="evidence" value="ECO:0007669"/>
    <property type="project" value="InterPro"/>
</dbReference>
<keyword evidence="8" id="KW-0131">Cell cycle</keyword>
<evidence type="ECO:0000313" key="11">
    <source>
        <dbReference type="EMBL" id="KAG7290821.1"/>
    </source>
</evidence>
<dbReference type="GO" id="GO:0005634">
    <property type="term" value="C:nucleus"/>
    <property type="evidence" value="ECO:0007669"/>
    <property type="project" value="UniProtKB-SubCell"/>
</dbReference>
<keyword evidence="3" id="KW-0158">Chromosome</keyword>
<evidence type="ECO:0000256" key="6">
    <source>
        <dbReference type="ARBA" id="ARBA00022838"/>
    </source>
</evidence>